<evidence type="ECO:0000256" key="1">
    <source>
        <dbReference type="SAM" id="SignalP"/>
    </source>
</evidence>
<dbReference type="STRING" id="871652.SAMN04515673_101232"/>
<evidence type="ECO:0000313" key="3">
    <source>
        <dbReference type="Proteomes" id="UP000199302"/>
    </source>
</evidence>
<feature type="chain" id="PRO_5011642162" evidence="1">
    <location>
        <begin position="24"/>
        <end position="200"/>
    </location>
</feature>
<organism evidence="2 3">
    <name type="scientific">Poseidonocella sedimentorum</name>
    <dbReference type="NCBI Taxonomy" id="871652"/>
    <lineage>
        <taxon>Bacteria</taxon>
        <taxon>Pseudomonadati</taxon>
        <taxon>Pseudomonadota</taxon>
        <taxon>Alphaproteobacteria</taxon>
        <taxon>Rhodobacterales</taxon>
        <taxon>Roseobacteraceae</taxon>
        <taxon>Poseidonocella</taxon>
    </lineage>
</organism>
<keyword evidence="3" id="KW-1185">Reference proteome</keyword>
<feature type="signal peptide" evidence="1">
    <location>
        <begin position="1"/>
        <end position="23"/>
    </location>
</feature>
<sequence length="200" mass="20020">MTFKTLIGAAALALGLSAGASHAATLIVSSGKLTGATGVDVGGTLYDVTFADGSCASLYGGCTDATIPFSTAADGTAASEALLDQVLLDGPPGNFDTDPTTLVGITSVSAAQIYTPYARNSDPTIPTVHIVLAYNSNTVTAGDSTIGGTVYNIIGDTTGQTDRLYAVWSLSAVTPVPLPAGGLLLLTGLAGLGWHRRRAG</sequence>
<name>A0A1I6CR89_9RHOB</name>
<dbReference type="InterPro" id="IPR022472">
    <property type="entry name" value="VPLPA-CTERM"/>
</dbReference>
<accession>A0A1I6CR89</accession>
<dbReference type="NCBIfam" id="TIGR03370">
    <property type="entry name" value="VPLPA-CTERM"/>
    <property type="match status" value="1"/>
</dbReference>
<dbReference type="EMBL" id="FOYI01000001">
    <property type="protein sequence ID" value="SFQ95662.1"/>
    <property type="molecule type" value="Genomic_DNA"/>
</dbReference>
<dbReference type="Proteomes" id="UP000199302">
    <property type="component" value="Unassembled WGS sequence"/>
</dbReference>
<reference evidence="2 3" key="1">
    <citation type="submission" date="2016-10" db="EMBL/GenBank/DDBJ databases">
        <authorList>
            <person name="de Groot N.N."/>
        </authorList>
    </citation>
    <scope>NUCLEOTIDE SEQUENCE [LARGE SCALE GENOMIC DNA]</scope>
    <source>
        <strain evidence="3">KMM 9023,NRIC 0796,JCM 17311,KCTC 23692</strain>
    </source>
</reference>
<gene>
    <name evidence="2" type="ORF">SAMN04515673_101232</name>
</gene>
<dbReference type="AlphaFoldDB" id="A0A1I6CR89"/>
<dbReference type="RefSeq" id="WP_092075767.1">
    <property type="nucleotide sequence ID" value="NZ_FOYI01000001.1"/>
</dbReference>
<protein>
    <submittedName>
        <fullName evidence="2">VPLPA-CTERM protein sorting domain-containing protein</fullName>
    </submittedName>
</protein>
<proteinExistence type="predicted"/>
<keyword evidence="1" id="KW-0732">Signal</keyword>
<dbReference type="OrthoDB" id="8566501at2"/>
<evidence type="ECO:0000313" key="2">
    <source>
        <dbReference type="EMBL" id="SFQ95662.1"/>
    </source>
</evidence>